<keyword evidence="1" id="KW-0812">Transmembrane</keyword>
<gene>
    <name evidence="2" type="ORF">BaRGS_00038127</name>
</gene>
<organism evidence="2 3">
    <name type="scientific">Batillaria attramentaria</name>
    <dbReference type="NCBI Taxonomy" id="370345"/>
    <lineage>
        <taxon>Eukaryota</taxon>
        <taxon>Metazoa</taxon>
        <taxon>Spiralia</taxon>
        <taxon>Lophotrochozoa</taxon>
        <taxon>Mollusca</taxon>
        <taxon>Gastropoda</taxon>
        <taxon>Caenogastropoda</taxon>
        <taxon>Sorbeoconcha</taxon>
        <taxon>Cerithioidea</taxon>
        <taxon>Batillariidae</taxon>
        <taxon>Batillaria</taxon>
    </lineage>
</organism>
<dbReference type="EMBL" id="JACVVK020000600">
    <property type="protein sequence ID" value="KAK7463326.1"/>
    <property type="molecule type" value="Genomic_DNA"/>
</dbReference>
<name>A0ABD0J6X8_9CAEN</name>
<reference evidence="2 3" key="1">
    <citation type="journal article" date="2023" name="Sci. Data">
        <title>Genome assembly of the Korean intertidal mud-creeper Batillaria attramentaria.</title>
        <authorList>
            <person name="Patra A.K."/>
            <person name="Ho P.T."/>
            <person name="Jun S."/>
            <person name="Lee S.J."/>
            <person name="Kim Y."/>
            <person name="Won Y.J."/>
        </authorList>
    </citation>
    <scope>NUCLEOTIDE SEQUENCE [LARGE SCALE GENOMIC DNA]</scope>
    <source>
        <strain evidence="2">Wonlab-2016</strain>
    </source>
</reference>
<evidence type="ECO:0000313" key="2">
    <source>
        <dbReference type="EMBL" id="KAK7463326.1"/>
    </source>
</evidence>
<comment type="caution">
    <text evidence="2">The sequence shown here is derived from an EMBL/GenBank/DDBJ whole genome shotgun (WGS) entry which is preliminary data.</text>
</comment>
<dbReference type="AlphaFoldDB" id="A0ABD0J6X8"/>
<feature type="transmembrane region" description="Helical" evidence="1">
    <location>
        <begin position="12"/>
        <end position="32"/>
    </location>
</feature>
<evidence type="ECO:0000256" key="1">
    <source>
        <dbReference type="SAM" id="Phobius"/>
    </source>
</evidence>
<sequence>MVSGRPSLACHSIAAMLFLASILSLGHTAYIVRDKSRALHGDNCNTNLTASAICYHCGELDVSVFQEVHEKCCLDEDDYRSLCTLWYTEEPKRGRRNRGWY</sequence>
<keyword evidence="1" id="KW-0472">Membrane</keyword>
<protein>
    <submittedName>
        <fullName evidence="2">Uncharacterized protein</fullName>
    </submittedName>
</protein>
<accession>A0ABD0J6X8</accession>
<keyword evidence="3" id="KW-1185">Reference proteome</keyword>
<evidence type="ECO:0000313" key="3">
    <source>
        <dbReference type="Proteomes" id="UP001519460"/>
    </source>
</evidence>
<dbReference type="Proteomes" id="UP001519460">
    <property type="component" value="Unassembled WGS sequence"/>
</dbReference>
<proteinExistence type="predicted"/>
<keyword evidence="1" id="KW-1133">Transmembrane helix</keyword>